<sequence length="148" mass="16664">LRFSPGLPDIAMRIASLCALLSLFVVLFSTTEVTSCYVKTNGCSIPGDLPFAYKATFKPACDKHDVCYYCGRHYGWERDQCDKAFQHDMKKVCDRFGGAKRWACKRIADVYYGSVRVGGAFFFKSPTQSWCKKTCAKNRGDPNKTLRG</sequence>
<protein>
    <recommendedName>
        <fullName evidence="4">Toxin candidate</fullName>
    </recommendedName>
</protein>
<evidence type="ECO:0008006" key="4">
    <source>
        <dbReference type="Google" id="ProtNLM"/>
    </source>
</evidence>
<proteinExistence type="predicted"/>
<organism evidence="2 3">
    <name type="scientific">Porites evermanni</name>
    <dbReference type="NCBI Taxonomy" id="104178"/>
    <lineage>
        <taxon>Eukaryota</taxon>
        <taxon>Metazoa</taxon>
        <taxon>Cnidaria</taxon>
        <taxon>Anthozoa</taxon>
        <taxon>Hexacorallia</taxon>
        <taxon>Scleractinia</taxon>
        <taxon>Fungiina</taxon>
        <taxon>Poritidae</taxon>
        <taxon>Porites</taxon>
    </lineage>
</organism>
<dbReference type="Gene3D" id="1.20.90.10">
    <property type="entry name" value="Phospholipase A2 domain"/>
    <property type="match status" value="1"/>
</dbReference>
<evidence type="ECO:0000313" key="2">
    <source>
        <dbReference type="EMBL" id="CAH3016053.1"/>
    </source>
</evidence>
<dbReference type="InterPro" id="IPR036444">
    <property type="entry name" value="PLipase_A2_dom_sf"/>
</dbReference>
<dbReference type="Pfam" id="PF09056">
    <property type="entry name" value="Phospholip_A2_3"/>
    <property type="match status" value="1"/>
</dbReference>
<dbReference type="EMBL" id="CALNXI010000033">
    <property type="protein sequence ID" value="CAH3016053.1"/>
    <property type="molecule type" value="Genomic_DNA"/>
</dbReference>
<name>A0ABN8LG41_9CNID</name>
<accession>A0ABN8LG41</accession>
<feature type="signal peptide" evidence="1">
    <location>
        <begin position="1"/>
        <end position="35"/>
    </location>
</feature>
<keyword evidence="3" id="KW-1185">Reference proteome</keyword>
<dbReference type="SUPFAM" id="SSF48619">
    <property type="entry name" value="Phospholipase A2, PLA2"/>
    <property type="match status" value="1"/>
</dbReference>
<dbReference type="InterPro" id="IPR015141">
    <property type="entry name" value="PLipase_A2_prok/fun"/>
</dbReference>
<dbReference type="Proteomes" id="UP001159427">
    <property type="component" value="Unassembled WGS sequence"/>
</dbReference>
<feature type="chain" id="PRO_5045436964" description="Toxin candidate" evidence="1">
    <location>
        <begin position="36"/>
        <end position="148"/>
    </location>
</feature>
<comment type="caution">
    <text evidence="2">The sequence shown here is derived from an EMBL/GenBank/DDBJ whole genome shotgun (WGS) entry which is preliminary data.</text>
</comment>
<feature type="non-terminal residue" evidence="2">
    <location>
        <position position="1"/>
    </location>
</feature>
<dbReference type="InterPro" id="IPR038875">
    <property type="entry name" value="PLA2_conodipine-like"/>
</dbReference>
<evidence type="ECO:0000256" key="1">
    <source>
        <dbReference type="SAM" id="SignalP"/>
    </source>
</evidence>
<reference evidence="2 3" key="1">
    <citation type="submission" date="2022-05" db="EMBL/GenBank/DDBJ databases">
        <authorList>
            <consortium name="Genoscope - CEA"/>
            <person name="William W."/>
        </authorList>
    </citation>
    <scope>NUCLEOTIDE SEQUENCE [LARGE SCALE GENOMIC DNA]</scope>
</reference>
<evidence type="ECO:0000313" key="3">
    <source>
        <dbReference type="Proteomes" id="UP001159427"/>
    </source>
</evidence>
<keyword evidence="1" id="KW-0732">Signal</keyword>
<dbReference type="PANTHER" id="PTHR37687">
    <property type="entry name" value="AGAP006772-PA"/>
    <property type="match status" value="1"/>
</dbReference>
<gene>
    <name evidence="2" type="ORF">PEVE_00024619</name>
</gene>
<dbReference type="PANTHER" id="PTHR37687:SF1">
    <property type="entry name" value="AGAP006772-PA"/>
    <property type="match status" value="1"/>
</dbReference>